<dbReference type="RefSeq" id="WP_092690284.1">
    <property type="nucleotide sequence ID" value="NZ_FNBK01000005.1"/>
</dbReference>
<name>A0A1G7JWK4_9EURY</name>
<protein>
    <submittedName>
        <fullName evidence="1">Uncharacterized protein</fullName>
    </submittedName>
</protein>
<reference evidence="2" key="1">
    <citation type="submission" date="2016-10" db="EMBL/GenBank/DDBJ databases">
        <authorList>
            <person name="Varghese N."/>
            <person name="Submissions S."/>
        </authorList>
    </citation>
    <scope>NUCLEOTIDE SEQUENCE [LARGE SCALE GENOMIC DNA]</scope>
    <source>
        <strain evidence="2">IBRC-M 10760</strain>
    </source>
</reference>
<organism evidence="1 2">
    <name type="scientific">Halorientalis regularis</name>
    <dbReference type="NCBI Taxonomy" id="660518"/>
    <lineage>
        <taxon>Archaea</taxon>
        <taxon>Methanobacteriati</taxon>
        <taxon>Methanobacteriota</taxon>
        <taxon>Stenosarchaea group</taxon>
        <taxon>Halobacteria</taxon>
        <taxon>Halobacteriales</taxon>
        <taxon>Haloarculaceae</taxon>
        <taxon>Halorientalis</taxon>
    </lineage>
</organism>
<keyword evidence="2" id="KW-1185">Reference proteome</keyword>
<dbReference type="AlphaFoldDB" id="A0A1G7JWK4"/>
<dbReference type="OrthoDB" id="236676at2157"/>
<dbReference type="EMBL" id="FNBK01000005">
    <property type="protein sequence ID" value="SDF29195.1"/>
    <property type="molecule type" value="Genomic_DNA"/>
</dbReference>
<dbReference type="Proteomes" id="UP000199076">
    <property type="component" value="Unassembled WGS sequence"/>
</dbReference>
<evidence type="ECO:0000313" key="2">
    <source>
        <dbReference type="Proteomes" id="UP000199076"/>
    </source>
</evidence>
<accession>A0A1G7JWK4</accession>
<gene>
    <name evidence="1" type="ORF">SAMN05216218_10583</name>
</gene>
<sequence length="254" mass="27263">MSTADDHRSRAVAALADRDYESAGDAYTRSAWARLAEPRAGQNPFEADENGWVGKGLASLVIAAVAYRVADRPSRATHRGVEGVAVARDLDRALDHPVQRACLDEFVADCRVAGGLDDAATAYGEAAEAYEAAADAVESPQRWGTTPLFEAAAGPLQQAARSVANGEIAIAWEDLHGSDPSNPGPFLAHRARYKRRRFPELLDRVLADGHLAAPRGTTEYDNANHRCPACDATDVNWVAGHTLCLRCSTPMTDQ</sequence>
<proteinExistence type="predicted"/>
<evidence type="ECO:0000313" key="1">
    <source>
        <dbReference type="EMBL" id="SDF29195.1"/>
    </source>
</evidence>
<dbReference type="STRING" id="660518.SAMN05216218_10583"/>